<keyword evidence="4" id="KW-1185">Reference proteome</keyword>
<evidence type="ECO:0000256" key="1">
    <source>
        <dbReference type="SAM" id="Phobius"/>
    </source>
</evidence>
<reference evidence="2" key="2">
    <citation type="submission" date="2019-06" db="EMBL/GenBank/DDBJ databases">
        <title>Genomics analysis of Aphanomyces spp. identifies a new class of oomycete effector associated with host adaptation.</title>
        <authorList>
            <person name="Gaulin E."/>
        </authorList>
    </citation>
    <scope>NUCLEOTIDE SEQUENCE</scope>
    <source>
        <strain evidence="2">CBS 578.67</strain>
    </source>
</reference>
<accession>A0A485KGC9</accession>
<keyword evidence="1" id="KW-0812">Transmembrane</keyword>
<proteinExistence type="predicted"/>
<dbReference type="EMBL" id="CAADRA010000915">
    <property type="protein sequence ID" value="VFT81300.1"/>
    <property type="molecule type" value="Genomic_DNA"/>
</dbReference>
<sequence length="423" mass="47071">MNSTTQRNVADRDPTHAALLATMLNTTLDFVAAFLTPIERTQFDSPSQNVQATLRDNINLEVMQYWSSDGVNYNLTRVNIFDPTESDWHFFSWFYLFEWVEGKREVVSFQGDLDTITTLSSIQNLDERPVNAQEIPHNVSTYFLVAIEYITVVLFAVGCLVVVSIVASHGPRLGRSSPCAPRGFVAICLLSTSTLTLTQPHQGLIFYFASPDRAWYATLLSCSELSWLVSVVVDTFSVVTNGYTDTYSSTSIVAVTLAAAACSLALPTTHVVSVGRECAVVAVDFDVECLSGRVQIGDYTRCWGLVVLACAGPLVGYSVERLRHRSSPPPNLDMLSPLFYSTAKFSFERRLHLLWEHGGVYYLDRASAVLTGVLSIRFHGSLYMMDIKTWRFYVINPDQLVSPDDQAKRMPAHLTHAIPLAHS</sequence>
<protein>
    <submittedName>
        <fullName evidence="3">Aste57867_4177 protein</fullName>
    </submittedName>
</protein>
<dbReference type="AlphaFoldDB" id="A0A485KGC9"/>
<evidence type="ECO:0000313" key="2">
    <source>
        <dbReference type="EMBL" id="KAF0713871.1"/>
    </source>
</evidence>
<evidence type="ECO:0000313" key="3">
    <source>
        <dbReference type="EMBL" id="VFT81300.1"/>
    </source>
</evidence>
<evidence type="ECO:0000313" key="4">
    <source>
        <dbReference type="Proteomes" id="UP000332933"/>
    </source>
</evidence>
<dbReference type="Proteomes" id="UP000332933">
    <property type="component" value="Unassembled WGS sequence"/>
</dbReference>
<gene>
    <name evidence="3" type="primary">Aste57867_4177</name>
    <name evidence="2" type="ORF">As57867_004166</name>
    <name evidence="3" type="ORF">ASTE57867_4177</name>
</gene>
<organism evidence="3 4">
    <name type="scientific">Aphanomyces stellatus</name>
    <dbReference type="NCBI Taxonomy" id="120398"/>
    <lineage>
        <taxon>Eukaryota</taxon>
        <taxon>Sar</taxon>
        <taxon>Stramenopiles</taxon>
        <taxon>Oomycota</taxon>
        <taxon>Saprolegniomycetes</taxon>
        <taxon>Saprolegniales</taxon>
        <taxon>Verrucalvaceae</taxon>
        <taxon>Aphanomyces</taxon>
    </lineage>
</organism>
<feature type="transmembrane region" description="Helical" evidence="1">
    <location>
        <begin position="142"/>
        <end position="167"/>
    </location>
</feature>
<keyword evidence="1" id="KW-1133">Transmembrane helix</keyword>
<reference evidence="3 4" key="1">
    <citation type="submission" date="2019-03" db="EMBL/GenBank/DDBJ databases">
        <authorList>
            <person name="Gaulin E."/>
            <person name="Dumas B."/>
        </authorList>
    </citation>
    <scope>NUCLEOTIDE SEQUENCE [LARGE SCALE GENOMIC DNA]</scope>
    <source>
        <strain evidence="3">CBS 568.67</strain>
    </source>
</reference>
<keyword evidence="1" id="KW-0472">Membrane</keyword>
<dbReference type="EMBL" id="VJMH01000915">
    <property type="protein sequence ID" value="KAF0713871.1"/>
    <property type="molecule type" value="Genomic_DNA"/>
</dbReference>
<name>A0A485KGC9_9STRA</name>